<dbReference type="GO" id="GO:0016020">
    <property type="term" value="C:membrane"/>
    <property type="evidence" value="ECO:0007669"/>
    <property type="project" value="UniProtKB-SubCell"/>
</dbReference>
<evidence type="ECO:0000256" key="6">
    <source>
        <dbReference type="ARBA" id="ARBA00022989"/>
    </source>
</evidence>
<keyword evidence="12" id="KW-1185">Reference proteome</keyword>
<evidence type="ECO:0000256" key="8">
    <source>
        <dbReference type="ARBA" id="ARBA00023157"/>
    </source>
</evidence>
<feature type="chain" id="PRO_5017466316" description="LRRNT domain-containing protein" evidence="9">
    <location>
        <begin position="20"/>
        <end position="100"/>
    </location>
</feature>
<proteinExistence type="predicted"/>
<evidence type="ECO:0000313" key="11">
    <source>
        <dbReference type="Ensembl" id="ENSPLAP00000028265.1"/>
    </source>
</evidence>
<dbReference type="SUPFAM" id="SSF52058">
    <property type="entry name" value="L domain-like"/>
    <property type="match status" value="1"/>
</dbReference>
<keyword evidence="6" id="KW-1133">Transmembrane helix</keyword>
<feature type="signal peptide" evidence="9">
    <location>
        <begin position="1"/>
        <end position="19"/>
    </location>
</feature>
<dbReference type="InterPro" id="IPR032675">
    <property type="entry name" value="LRR_dom_sf"/>
</dbReference>
<dbReference type="SMART" id="SM00013">
    <property type="entry name" value="LRRNT"/>
    <property type="match status" value="1"/>
</dbReference>
<evidence type="ECO:0000256" key="4">
    <source>
        <dbReference type="ARBA" id="ARBA00022729"/>
    </source>
</evidence>
<keyword evidence="5" id="KW-0130">Cell adhesion</keyword>
<dbReference type="STRING" id="48699.ENSPLAP00000028265"/>
<evidence type="ECO:0000256" key="7">
    <source>
        <dbReference type="ARBA" id="ARBA00023136"/>
    </source>
</evidence>
<dbReference type="PANTHER" id="PTHR22650:SF7">
    <property type="entry name" value="PLATELET GLYCOPROTEIN IB BETA CHAIN"/>
    <property type="match status" value="1"/>
</dbReference>
<feature type="domain" description="LRRNT" evidence="10">
    <location>
        <begin position="19"/>
        <end position="53"/>
    </location>
</feature>
<reference evidence="11" key="2">
    <citation type="submission" date="2025-09" db="UniProtKB">
        <authorList>
            <consortium name="Ensembl"/>
        </authorList>
    </citation>
    <scope>IDENTIFICATION</scope>
</reference>
<evidence type="ECO:0000256" key="3">
    <source>
        <dbReference type="ARBA" id="ARBA00022692"/>
    </source>
</evidence>
<name>A0A3B3VR40_9TELE</name>
<dbReference type="GeneTree" id="ENSGT00940000177458"/>
<accession>A0A3B3VR40</accession>
<keyword evidence="8" id="KW-1015">Disulfide bond</keyword>
<dbReference type="Proteomes" id="UP000261500">
    <property type="component" value="Unplaced"/>
</dbReference>
<keyword evidence="7" id="KW-0472">Membrane</keyword>
<keyword evidence="3" id="KW-0812">Transmembrane</keyword>
<dbReference type="Ensembl" id="ENSPLAT00000022083.1">
    <property type="protein sequence ID" value="ENSPLAP00000028265.1"/>
    <property type="gene ID" value="ENSPLAG00000017511.1"/>
</dbReference>
<keyword evidence="2" id="KW-0433">Leucine-rich repeat</keyword>
<evidence type="ECO:0000256" key="1">
    <source>
        <dbReference type="ARBA" id="ARBA00004479"/>
    </source>
</evidence>
<sequence>MTTHLLLCLLLLGGHRSLACPDPCSCQGGRVECSGRSLTSGSMPSSFPIGTTELRLHDNLLSTLPNGLLDDLTSLQIFKLLSKRDSEINLKFCDFFLPNF</sequence>
<dbReference type="AlphaFoldDB" id="A0A3B3VR40"/>
<protein>
    <recommendedName>
        <fullName evidence="10">LRRNT domain-containing protein</fullName>
    </recommendedName>
</protein>
<dbReference type="PANTHER" id="PTHR22650">
    <property type="entry name" value="GLYCOPROTEIN IB BETA"/>
    <property type="match status" value="1"/>
</dbReference>
<organism evidence="11 12">
    <name type="scientific">Poecilia latipinna</name>
    <name type="common">sailfin molly</name>
    <dbReference type="NCBI Taxonomy" id="48699"/>
    <lineage>
        <taxon>Eukaryota</taxon>
        <taxon>Metazoa</taxon>
        <taxon>Chordata</taxon>
        <taxon>Craniata</taxon>
        <taxon>Vertebrata</taxon>
        <taxon>Euteleostomi</taxon>
        <taxon>Actinopterygii</taxon>
        <taxon>Neopterygii</taxon>
        <taxon>Teleostei</taxon>
        <taxon>Neoteleostei</taxon>
        <taxon>Acanthomorphata</taxon>
        <taxon>Ovalentaria</taxon>
        <taxon>Atherinomorphae</taxon>
        <taxon>Cyprinodontiformes</taxon>
        <taxon>Poeciliidae</taxon>
        <taxon>Poeciliinae</taxon>
        <taxon>Poecilia</taxon>
    </lineage>
</organism>
<dbReference type="InterPro" id="IPR052313">
    <property type="entry name" value="GPIb-IX-V_Complex"/>
</dbReference>
<reference evidence="11" key="1">
    <citation type="submission" date="2025-08" db="UniProtKB">
        <authorList>
            <consortium name="Ensembl"/>
        </authorList>
    </citation>
    <scope>IDENTIFICATION</scope>
</reference>
<evidence type="ECO:0000256" key="2">
    <source>
        <dbReference type="ARBA" id="ARBA00022614"/>
    </source>
</evidence>
<keyword evidence="4 9" id="KW-0732">Signal</keyword>
<evidence type="ECO:0000313" key="12">
    <source>
        <dbReference type="Proteomes" id="UP000261500"/>
    </source>
</evidence>
<evidence type="ECO:0000259" key="10">
    <source>
        <dbReference type="SMART" id="SM00013"/>
    </source>
</evidence>
<evidence type="ECO:0000256" key="9">
    <source>
        <dbReference type="SAM" id="SignalP"/>
    </source>
</evidence>
<dbReference type="Gene3D" id="3.80.10.10">
    <property type="entry name" value="Ribonuclease Inhibitor"/>
    <property type="match status" value="1"/>
</dbReference>
<evidence type="ECO:0000256" key="5">
    <source>
        <dbReference type="ARBA" id="ARBA00022889"/>
    </source>
</evidence>
<comment type="subcellular location">
    <subcellularLocation>
        <location evidence="1">Membrane</location>
        <topology evidence="1">Single-pass type I membrane protein</topology>
    </subcellularLocation>
</comment>
<dbReference type="InterPro" id="IPR000372">
    <property type="entry name" value="LRRNT"/>
</dbReference>